<dbReference type="AlphaFoldDB" id="A0AAD7JJG5"/>
<accession>A0AAD7JJG5</accession>
<gene>
    <name evidence="1" type="ORF">B0H16DRAFT_414590</name>
</gene>
<dbReference type="EMBL" id="JARKIB010000026">
    <property type="protein sequence ID" value="KAJ7765215.1"/>
    <property type="molecule type" value="Genomic_DNA"/>
</dbReference>
<reference evidence="1" key="1">
    <citation type="submission" date="2023-03" db="EMBL/GenBank/DDBJ databases">
        <title>Massive genome expansion in bonnet fungi (Mycena s.s.) driven by repeated elements and novel gene families across ecological guilds.</title>
        <authorList>
            <consortium name="Lawrence Berkeley National Laboratory"/>
            <person name="Harder C.B."/>
            <person name="Miyauchi S."/>
            <person name="Viragh M."/>
            <person name="Kuo A."/>
            <person name="Thoen E."/>
            <person name="Andreopoulos B."/>
            <person name="Lu D."/>
            <person name="Skrede I."/>
            <person name="Drula E."/>
            <person name="Henrissat B."/>
            <person name="Morin E."/>
            <person name="Kohler A."/>
            <person name="Barry K."/>
            <person name="LaButti K."/>
            <person name="Morin E."/>
            <person name="Salamov A."/>
            <person name="Lipzen A."/>
            <person name="Mereny Z."/>
            <person name="Hegedus B."/>
            <person name="Baldrian P."/>
            <person name="Stursova M."/>
            <person name="Weitz H."/>
            <person name="Taylor A."/>
            <person name="Grigoriev I.V."/>
            <person name="Nagy L.G."/>
            <person name="Martin F."/>
            <person name="Kauserud H."/>
        </authorList>
    </citation>
    <scope>NUCLEOTIDE SEQUENCE</scope>
    <source>
        <strain evidence="1">CBHHK182m</strain>
    </source>
</reference>
<organism evidence="1 2">
    <name type="scientific">Mycena metata</name>
    <dbReference type="NCBI Taxonomy" id="1033252"/>
    <lineage>
        <taxon>Eukaryota</taxon>
        <taxon>Fungi</taxon>
        <taxon>Dikarya</taxon>
        <taxon>Basidiomycota</taxon>
        <taxon>Agaricomycotina</taxon>
        <taxon>Agaricomycetes</taxon>
        <taxon>Agaricomycetidae</taxon>
        <taxon>Agaricales</taxon>
        <taxon>Marasmiineae</taxon>
        <taxon>Mycenaceae</taxon>
        <taxon>Mycena</taxon>
    </lineage>
</organism>
<protein>
    <submittedName>
        <fullName evidence="1">Uncharacterized protein</fullName>
    </submittedName>
</protein>
<evidence type="ECO:0000313" key="2">
    <source>
        <dbReference type="Proteomes" id="UP001215598"/>
    </source>
</evidence>
<keyword evidence="2" id="KW-1185">Reference proteome</keyword>
<sequence length="173" mass="19404">MRIALRPSATVSSSISSRPVRSWCSRAHALRARPQRDTTPSILRKYSHPPAKGYHAICPPAAEQQLCASSRSVSRANPTYLYRPTRTVSPSARARPQTTPRVPLYFGLDQRMRRASTPPIRIPNPRANARHSRKPAYVVLIHAFHGHAHAYLLPTCRPRANCLIFKPATRTNT</sequence>
<name>A0AAD7JJG5_9AGAR</name>
<proteinExistence type="predicted"/>
<evidence type="ECO:0000313" key="1">
    <source>
        <dbReference type="EMBL" id="KAJ7765215.1"/>
    </source>
</evidence>
<dbReference type="Proteomes" id="UP001215598">
    <property type="component" value="Unassembled WGS sequence"/>
</dbReference>
<comment type="caution">
    <text evidence="1">The sequence shown here is derived from an EMBL/GenBank/DDBJ whole genome shotgun (WGS) entry which is preliminary data.</text>
</comment>